<evidence type="ECO:0000313" key="1">
    <source>
        <dbReference type="EMBL" id="OCQ51579.1"/>
    </source>
</evidence>
<dbReference type="Gene3D" id="2.60.40.3910">
    <property type="entry name" value="Inclusion body protein"/>
    <property type="match status" value="1"/>
</dbReference>
<evidence type="ECO:0000313" key="2">
    <source>
        <dbReference type="Proteomes" id="UP000093476"/>
    </source>
</evidence>
<keyword evidence="2" id="KW-1185">Reference proteome</keyword>
<protein>
    <submittedName>
        <fullName evidence="1">Inclusion body protein</fullName>
    </submittedName>
</protein>
<dbReference type="Proteomes" id="UP000093476">
    <property type="component" value="Unassembled WGS sequence"/>
</dbReference>
<accession>A0A1C0U0Y0</accession>
<comment type="caution">
    <text evidence="1">The sequence shown here is derived from an EMBL/GenBank/DDBJ whole genome shotgun (WGS) entry which is preliminary data.</text>
</comment>
<gene>
    <name evidence="1" type="ORF">Ppb6_03240</name>
</gene>
<dbReference type="InterPro" id="IPR038712">
    <property type="entry name" value="PixA-like_sf"/>
</dbReference>
<dbReference type="EMBL" id="LOMY01000114">
    <property type="protein sequence ID" value="OCQ51579.1"/>
    <property type="molecule type" value="Genomic_DNA"/>
</dbReference>
<reference evidence="1 2" key="1">
    <citation type="submission" date="2015-12" db="EMBL/GenBank/DDBJ databases">
        <title>Genome comparisons provide insights into the role of secondary metabolites in the pathogenic phase of the Photorhabdus life cycle.</title>
        <authorList>
            <person name="Tobias N.J."/>
            <person name="Mishra B."/>
            <person name="Gupta D.K."/>
            <person name="Thines M."/>
            <person name="Stinear T.P."/>
            <person name="Bode H.B."/>
        </authorList>
    </citation>
    <scope>NUCLEOTIDE SEQUENCE [LARGE SCALE GENOMIC DNA]</scope>
    <source>
        <strain evidence="1 2">PB68.1</strain>
    </source>
</reference>
<sequence length="200" mass="22523">MSDIIQNRYDSVDGRTVIADIIFVISVDDILTYLQKNRIDPKQYLDSTNPYTLNSGVYIISHTPTFGIHASHSSGENIKVPVGSNIRWRATTISDNFNYTVILYHFDKLHSSGDDIISPAPQIWSHTSSRIIPALQSGANANEPAPKIDFIETKDHFFQAIALTKGKEKYTWAFGVYDGEEIKGFFKYDPYIHVTSSNSN</sequence>
<dbReference type="InterPro" id="IPR021087">
    <property type="entry name" value="Uncharacterised_PixA/AidA"/>
</dbReference>
<proteinExistence type="predicted"/>
<dbReference type="AlphaFoldDB" id="A0A1C0U0Y0"/>
<organism evidence="1 2">
    <name type="scientific">Photorhabdus australis subsp. thailandensis</name>
    <dbReference type="NCBI Taxonomy" id="2805096"/>
    <lineage>
        <taxon>Bacteria</taxon>
        <taxon>Pseudomonadati</taxon>
        <taxon>Pseudomonadota</taxon>
        <taxon>Gammaproteobacteria</taxon>
        <taxon>Enterobacterales</taxon>
        <taxon>Morganellaceae</taxon>
        <taxon>Photorhabdus</taxon>
    </lineage>
</organism>
<dbReference type="RefSeq" id="WP_065823994.1">
    <property type="nucleotide sequence ID" value="NZ_CAWMQZ010000114.1"/>
</dbReference>
<dbReference type="PATRIC" id="fig|286156.4.peg.3688"/>
<name>A0A1C0U0Y0_9GAMM</name>
<dbReference type="Pfam" id="PF12306">
    <property type="entry name" value="PixA"/>
    <property type="match status" value="1"/>
</dbReference>